<dbReference type="InterPro" id="IPR000182">
    <property type="entry name" value="GNAT_dom"/>
</dbReference>
<dbReference type="SUPFAM" id="SSF55729">
    <property type="entry name" value="Acyl-CoA N-acyltransferases (Nat)"/>
    <property type="match status" value="1"/>
</dbReference>
<dbReference type="Gene3D" id="3.40.630.30">
    <property type="match status" value="1"/>
</dbReference>
<dbReference type="PROSITE" id="PS51186">
    <property type="entry name" value="GNAT"/>
    <property type="match status" value="1"/>
</dbReference>
<protein>
    <recommendedName>
        <fullName evidence="1">N-acetyltransferase domain-containing protein</fullName>
    </recommendedName>
</protein>
<name>A0ABN1G5Y8_9BACI</name>
<dbReference type="Pfam" id="PF00583">
    <property type="entry name" value="Acetyltransf_1"/>
    <property type="match status" value="1"/>
</dbReference>
<reference evidence="2 3" key="1">
    <citation type="journal article" date="2019" name="Int. J. Syst. Evol. Microbiol.">
        <title>The Global Catalogue of Microorganisms (GCM) 10K type strain sequencing project: providing services to taxonomists for standard genome sequencing and annotation.</title>
        <authorList>
            <consortium name="The Broad Institute Genomics Platform"/>
            <consortium name="The Broad Institute Genome Sequencing Center for Infectious Disease"/>
            <person name="Wu L."/>
            <person name="Ma J."/>
        </authorList>
    </citation>
    <scope>NUCLEOTIDE SEQUENCE [LARGE SCALE GENOMIC DNA]</scope>
    <source>
        <strain evidence="2 3">JCM 15395</strain>
    </source>
</reference>
<dbReference type="RefSeq" id="WP_343813033.1">
    <property type="nucleotide sequence ID" value="NZ_BAAADS010000015.1"/>
</dbReference>
<organism evidence="2 3">
    <name type="scientific">Virgibacillus siamensis</name>
    <dbReference type="NCBI Taxonomy" id="480071"/>
    <lineage>
        <taxon>Bacteria</taxon>
        <taxon>Bacillati</taxon>
        <taxon>Bacillota</taxon>
        <taxon>Bacilli</taxon>
        <taxon>Bacillales</taxon>
        <taxon>Bacillaceae</taxon>
        <taxon>Virgibacillus</taxon>
    </lineage>
</organism>
<proteinExistence type="predicted"/>
<accession>A0ABN1G5Y8</accession>
<dbReference type="Proteomes" id="UP001500866">
    <property type="component" value="Unassembled WGS sequence"/>
</dbReference>
<sequence length="144" mass="16679">MYKIRELKRTDIPAINALAENEGNIHLHQKEQPISDNTFDNIFAGNAERLYVIEESSAVRAFILFELNKESKQIYIHKLTVGTSYVKKGLDEHLYSKVERLAERNGYEQMLAEITTSSSIVHTFFEEKGWYRLNGSDTFYKAVL</sequence>
<evidence type="ECO:0000313" key="2">
    <source>
        <dbReference type="EMBL" id="GAA0604570.1"/>
    </source>
</evidence>
<evidence type="ECO:0000259" key="1">
    <source>
        <dbReference type="PROSITE" id="PS51186"/>
    </source>
</evidence>
<dbReference type="InterPro" id="IPR016181">
    <property type="entry name" value="Acyl_CoA_acyltransferase"/>
</dbReference>
<evidence type="ECO:0000313" key="3">
    <source>
        <dbReference type="Proteomes" id="UP001500866"/>
    </source>
</evidence>
<gene>
    <name evidence="2" type="ORF">GCM10009001_22220</name>
</gene>
<keyword evidence="3" id="KW-1185">Reference proteome</keyword>
<comment type="caution">
    <text evidence="2">The sequence shown here is derived from an EMBL/GenBank/DDBJ whole genome shotgun (WGS) entry which is preliminary data.</text>
</comment>
<feature type="domain" description="N-acetyltransferase" evidence="1">
    <location>
        <begin position="2"/>
        <end position="144"/>
    </location>
</feature>
<dbReference type="EMBL" id="BAAADS010000015">
    <property type="protein sequence ID" value="GAA0604570.1"/>
    <property type="molecule type" value="Genomic_DNA"/>
</dbReference>